<proteinExistence type="predicted"/>
<feature type="non-terminal residue" evidence="2">
    <location>
        <position position="265"/>
    </location>
</feature>
<name>A0A382Y8U5_9ZZZZ</name>
<dbReference type="AlphaFoldDB" id="A0A382Y8U5"/>
<keyword evidence="1" id="KW-0812">Transmembrane</keyword>
<evidence type="ECO:0000313" key="2">
    <source>
        <dbReference type="EMBL" id="SVD79251.1"/>
    </source>
</evidence>
<evidence type="ECO:0008006" key="3">
    <source>
        <dbReference type="Google" id="ProtNLM"/>
    </source>
</evidence>
<feature type="transmembrane region" description="Helical" evidence="1">
    <location>
        <begin position="61"/>
        <end position="81"/>
    </location>
</feature>
<feature type="transmembrane region" description="Helical" evidence="1">
    <location>
        <begin position="101"/>
        <end position="122"/>
    </location>
</feature>
<accession>A0A382Y8U5</accession>
<feature type="transmembrane region" description="Helical" evidence="1">
    <location>
        <begin position="37"/>
        <end position="54"/>
    </location>
</feature>
<sequence>YATNWSMHPKEFITYLFPYYYGFGGENYSGFMPFTDYPNYVGFFVLLFAVLSFLNLDNRRIFFGSILVLSILLSFGKYFSIIFDLFYNFFPFFDKFRVPSMILIISNFCLYILAGFGLVDIVERFNLKDIKAKYLILTFLAISVLDIYRIDKNIINPEKNSGQKSQLISNKKFDSFFVEDELIDFLKNDTDLYRVYPVGPLFQDPKLKFHGIQSVGGYHPAKFSHYNDLLNNSNNLLSFPILKSLNVKYLLSPFEISHDQIEMVD</sequence>
<gene>
    <name evidence="2" type="ORF">METZ01_LOCUS432105</name>
</gene>
<keyword evidence="1" id="KW-1133">Transmembrane helix</keyword>
<protein>
    <recommendedName>
        <fullName evidence="3">Membrane protein 6-pyruvoyl-tetrahydropterin synthase-related domain-containing protein</fullName>
    </recommendedName>
</protein>
<feature type="non-terminal residue" evidence="2">
    <location>
        <position position="1"/>
    </location>
</feature>
<organism evidence="2">
    <name type="scientific">marine metagenome</name>
    <dbReference type="NCBI Taxonomy" id="408172"/>
    <lineage>
        <taxon>unclassified sequences</taxon>
        <taxon>metagenomes</taxon>
        <taxon>ecological metagenomes</taxon>
    </lineage>
</organism>
<dbReference type="EMBL" id="UINC01173579">
    <property type="protein sequence ID" value="SVD79251.1"/>
    <property type="molecule type" value="Genomic_DNA"/>
</dbReference>
<keyword evidence="1" id="KW-0472">Membrane</keyword>
<evidence type="ECO:0000256" key="1">
    <source>
        <dbReference type="SAM" id="Phobius"/>
    </source>
</evidence>
<reference evidence="2" key="1">
    <citation type="submission" date="2018-05" db="EMBL/GenBank/DDBJ databases">
        <authorList>
            <person name="Lanie J.A."/>
            <person name="Ng W.-L."/>
            <person name="Kazmierczak K.M."/>
            <person name="Andrzejewski T.M."/>
            <person name="Davidsen T.M."/>
            <person name="Wayne K.J."/>
            <person name="Tettelin H."/>
            <person name="Glass J.I."/>
            <person name="Rusch D."/>
            <person name="Podicherti R."/>
            <person name="Tsui H.-C.T."/>
            <person name="Winkler M.E."/>
        </authorList>
    </citation>
    <scope>NUCLEOTIDE SEQUENCE</scope>
</reference>